<feature type="transmembrane region" description="Helical" evidence="10">
    <location>
        <begin position="560"/>
        <end position="578"/>
    </location>
</feature>
<feature type="transmembrane region" description="Helical" evidence="10">
    <location>
        <begin position="216"/>
        <end position="237"/>
    </location>
</feature>
<dbReference type="GO" id="GO:0015293">
    <property type="term" value="F:symporter activity"/>
    <property type="evidence" value="ECO:0007669"/>
    <property type="project" value="UniProtKB-KW"/>
</dbReference>
<evidence type="ECO:0000256" key="2">
    <source>
        <dbReference type="ARBA" id="ARBA00004914"/>
    </source>
</evidence>
<accession>A0ABD1YXN9</accession>
<organism evidence="11 12">
    <name type="scientific">Riccia fluitans</name>
    <dbReference type="NCBI Taxonomy" id="41844"/>
    <lineage>
        <taxon>Eukaryota</taxon>
        <taxon>Viridiplantae</taxon>
        <taxon>Streptophyta</taxon>
        <taxon>Embryophyta</taxon>
        <taxon>Marchantiophyta</taxon>
        <taxon>Marchantiopsida</taxon>
        <taxon>Marchantiidae</taxon>
        <taxon>Marchantiales</taxon>
        <taxon>Ricciaceae</taxon>
        <taxon>Riccia</taxon>
    </lineage>
</organism>
<keyword evidence="9 10" id="KW-0472">Membrane</keyword>
<dbReference type="EMBL" id="JBHFFA010000003">
    <property type="protein sequence ID" value="KAL2634147.1"/>
    <property type="molecule type" value="Genomic_DNA"/>
</dbReference>
<evidence type="ECO:0000256" key="9">
    <source>
        <dbReference type="ARBA" id="ARBA00023136"/>
    </source>
</evidence>
<evidence type="ECO:0000256" key="3">
    <source>
        <dbReference type="ARBA" id="ARBA00007134"/>
    </source>
</evidence>
<evidence type="ECO:0000256" key="4">
    <source>
        <dbReference type="ARBA" id="ARBA00022448"/>
    </source>
</evidence>
<dbReference type="Pfam" id="PF07690">
    <property type="entry name" value="MFS_1"/>
    <property type="match status" value="1"/>
</dbReference>
<evidence type="ECO:0000256" key="7">
    <source>
        <dbReference type="ARBA" id="ARBA00022847"/>
    </source>
</evidence>
<feature type="transmembrane region" description="Helical" evidence="10">
    <location>
        <begin position="370"/>
        <end position="388"/>
    </location>
</feature>
<feature type="transmembrane region" description="Helical" evidence="10">
    <location>
        <begin position="262"/>
        <end position="281"/>
    </location>
</feature>
<dbReference type="PANTHER" id="PTHR19432">
    <property type="entry name" value="SUGAR TRANSPORTER"/>
    <property type="match status" value="1"/>
</dbReference>
<evidence type="ECO:0000256" key="6">
    <source>
        <dbReference type="ARBA" id="ARBA00022692"/>
    </source>
</evidence>
<dbReference type="SUPFAM" id="SSF103473">
    <property type="entry name" value="MFS general substrate transporter"/>
    <property type="match status" value="1"/>
</dbReference>
<gene>
    <name evidence="11" type="ORF">R1flu_005626</name>
</gene>
<evidence type="ECO:0000256" key="5">
    <source>
        <dbReference type="ARBA" id="ARBA00022597"/>
    </source>
</evidence>
<evidence type="ECO:0008006" key="13">
    <source>
        <dbReference type="Google" id="ProtNLM"/>
    </source>
</evidence>
<dbReference type="GO" id="GO:0016020">
    <property type="term" value="C:membrane"/>
    <property type="evidence" value="ECO:0007669"/>
    <property type="project" value="UniProtKB-SubCell"/>
</dbReference>
<comment type="subcellular location">
    <subcellularLocation>
        <location evidence="1">Membrane</location>
        <topology evidence="1">Multi-pass membrane protein</topology>
    </subcellularLocation>
</comment>
<name>A0ABD1YXN9_9MARC</name>
<dbReference type="AlphaFoldDB" id="A0ABD1YXN9"/>
<proteinExistence type="inferred from homology"/>
<dbReference type="Proteomes" id="UP001605036">
    <property type="component" value="Unassembled WGS sequence"/>
</dbReference>
<evidence type="ECO:0000256" key="8">
    <source>
        <dbReference type="ARBA" id="ARBA00022989"/>
    </source>
</evidence>
<feature type="transmembrane region" description="Helical" evidence="10">
    <location>
        <begin position="491"/>
        <end position="515"/>
    </location>
</feature>
<keyword evidence="5" id="KW-0762">Sugar transport</keyword>
<keyword evidence="12" id="KW-1185">Reference proteome</keyword>
<keyword evidence="7" id="KW-0769">Symport</keyword>
<feature type="transmembrane region" description="Helical" evidence="10">
    <location>
        <begin position="137"/>
        <end position="163"/>
    </location>
</feature>
<dbReference type="PANTHER" id="PTHR19432:SF35">
    <property type="entry name" value="SOLUTE CARRIER FAMILY 45 MEMBER 3 ISOFORM X1"/>
    <property type="match status" value="1"/>
</dbReference>
<comment type="similarity">
    <text evidence="3">Belongs to the glycoside-pentoside-hexuronide (GPH) cation symporter transporter (TC 2.A.2.4) family.</text>
</comment>
<comment type="pathway">
    <text evidence="2">Glycan biosynthesis; sucrose metabolism.</text>
</comment>
<protein>
    <recommendedName>
        <fullName evidence="13">Sucrose transporter</fullName>
    </recommendedName>
</protein>
<keyword evidence="6 10" id="KW-0812">Transmembrane</keyword>
<sequence length="598" mass="64692">MRAVRAPLSTDFVDFPSHSYRLLPGETFLWSDRFQRPTQGGKKGFVIDDSGRDSIRVGTAVVAPHSLHTASEIYSKRSRDPSRELSAVHVARETLGIEHAFASFIWLCGPVTGLVAQPCIGIWSDQCKSKWGRRRPFILSGALMVASSVIIIGFSADIGYLLGDSHENCEVYKGIRPRAAGVFVIGFWLLDLANNTVQGPARALLADLAGSGQQDAANSIFVLWMALGNILGFSAGANGDWSKWFPFLLSEACCEACGNLKGAFLVAVIFLLFCTAVTVLSSKEVPLELIKNITEEKKHGEDVVSQLLQPDESRLVMVNGELQQVSKRSYENGHERGFAKDENSVQSIGPGTVMVNLLTGVRRLPSSMKIVLVVMALCWLSWFPFFLFDTDWMGREVYRGNPNGDDTQVDNYAEGVRAGAFGLLLNSVVLAISSLVITPLCQYFGSKHVWALSNFVVFICMMCTTVITALAVKTRFEGGQQVHIYAGWVKIGSIILFTVLGFPLAITYSVPYALTAELTADSGGGQGLAMGILNLAVVIPQMVVALGAGPWDELFGGGNVPAFALAGVFALIASVVATKQLPRLSRHGYQRAVAHGFG</sequence>
<feature type="transmembrane region" description="Helical" evidence="10">
    <location>
        <begin position="418"/>
        <end position="437"/>
    </location>
</feature>
<keyword evidence="4" id="KW-0813">Transport</keyword>
<keyword evidence="8 10" id="KW-1133">Transmembrane helix</keyword>
<dbReference type="InterPro" id="IPR036259">
    <property type="entry name" value="MFS_trans_sf"/>
</dbReference>
<reference evidence="11 12" key="1">
    <citation type="submission" date="2024-09" db="EMBL/GenBank/DDBJ databases">
        <title>Chromosome-scale assembly of Riccia fluitans.</title>
        <authorList>
            <person name="Paukszto L."/>
            <person name="Sawicki J."/>
            <person name="Karawczyk K."/>
            <person name="Piernik-Szablinska J."/>
            <person name="Szczecinska M."/>
            <person name="Mazdziarz M."/>
        </authorList>
    </citation>
    <scope>NUCLEOTIDE SEQUENCE [LARGE SCALE GENOMIC DNA]</scope>
    <source>
        <strain evidence="11">Rf_01</strain>
        <tissue evidence="11">Aerial parts of the thallus</tissue>
    </source>
</reference>
<evidence type="ECO:0000313" key="12">
    <source>
        <dbReference type="Proteomes" id="UP001605036"/>
    </source>
</evidence>
<evidence type="ECO:0000256" key="1">
    <source>
        <dbReference type="ARBA" id="ARBA00004141"/>
    </source>
</evidence>
<evidence type="ECO:0000313" key="11">
    <source>
        <dbReference type="EMBL" id="KAL2634147.1"/>
    </source>
</evidence>
<feature type="transmembrane region" description="Helical" evidence="10">
    <location>
        <begin position="175"/>
        <end position="195"/>
    </location>
</feature>
<feature type="transmembrane region" description="Helical" evidence="10">
    <location>
        <begin position="449"/>
        <end position="471"/>
    </location>
</feature>
<evidence type="ECO:0000256" key="10">
    <source>
        <dbReference type="SAM" id="Phobius"/>
    </source>
</evidence>
<dbReference type="Gene3D" id="1.20.1250.20">
    <property type="entry name" value="MFS general substrate transporter like domains"/>
    <property type="match status" value="1"/>
</dbReference>
<comment type="caution">
    <text evidence="11">The sequence shown here is derived from an EMBL/GenBank/DDBJ whole genome shotgun (WGS) entry which is preliminary data.</text>
</comment>
<dbReference type="CDD" id="cd17313">
    <property type="entry name" value="MFS_SLC45_SUC"/>
    <property type="match status" value="1"/>
</dbReference>
<feature type="transmembrane region" description="Helical" evidence="10">
    <location>
        <begin position="527"/>
        <end position="548"/>
    </location>
</feature>
<dbReference type="InterPro" id="IPR011701">
    <property type="entry name" value="MFS"/>
</dbReference>